<feature type="compositionally biased region" description="Basic and acidic residues" evidence="2">
    <location>
        <begin position="123"/>
        <end position="138"/>
    </location>
</feature>
<reference evidence="3" key="1">
    <citation type="submission" date="2021-03" db="EMBL/GenBank/DDBJ databases">
        <title>Draft genome sequence of rust myrtle Austropuccinia psidii MF-1, a brazilian biotype.</title>
        <authorList>
            <person name="Quecine M.C."/>
            <person name="Pachon D.M.R."/>
            <person name="Bonatelli M.L."/>
            <person name="Correr F.H."/>
            <person name="Franceschini L.M."/>
            <person name="Leite T.F."/>
            <person name="Margarido G.R.A."/>
            <person name="Almeida C.A."/>
            <person name="Ferrarezi J.A."/>
            <person name="Labate C.A."/>
        </authorList>
    </citation>
    <scope>NUCLEOTIDE SEQUENCE</scope>
    <source>
        <strain evidence="3">MF-1</strain>
    </source>
</reference>
<keyword evidence="1" id="KW-0175">Coiled coil</keyword>
<dbReference type="AlphaFoldDB" id="A0A9Q3PCX5"/>
<accession>A0A9Q3PCX5</accession>
<evidence type="ECO:0000256" key="1">
    <source>
        <dbReference type="SAM" id="Coils"/>
    </source>
</evidence>
<feature type="compositionally biased region" description="Basic and acidic residues" evidence="2">
    <location>
        <begin position="158"/>
        <end position="173"/>
    </location>
</feature>
<evidence type="ECO:0000256" key="2">
    <source>
        <dbReference type="SAM" id="MobiDB-lite"/>
    </source>
</evidence>
<evidence type="ECO:0000313" key="3">
    <source>
        <dbReference type="EMBL" id="MBW0555321.1"/>
    </source>
</evidence>
<comment type="caution">
    <text evidence="3">The sequence shown here is derived from an EMBL/GenBank/DDBJ whole genome shotgun (WGS) entry which is preliminary data.</text>
</comment>
<feature type="compositionally biased region" description="Polar residues" evidence="2">
    <location>
        <begin position="142"/>
        <end position="157"/>
    </location>
</feature>
<keyword evidence="4" id="KW-1185">Reference proteome</keyword>
<dbReference type="EMBL" id="AVOT02062254">
    <property type="protein sequence ID" value="MBW0555321.1"/>
    <property type="molecule type" value="Genomic_DNA"/>
</dbReference>
<sequence>MWLRKRKDQIQKCQLFLKKGTYGGCQSCPHSPRSVPTNFVANSEYELIHDTSLRAEPLSSGRNRNLSMPIQKLAHSSQRRGVGNMPKPLEGAHELLLTHQELPGSGGGNKTLRRLEHIVLQRQEEGARNDSSFGDRRPSGVYQFQPSSRGVQRQAQRTSEETERSQEPLRQEQRQSQLAQTLPTRVQDSQIGAFSRGQCAQSVQDSYEIYSQGVGKDEEKISMKIIDEIHLVQSHIDVNIGKLDAKLTKMTLDINDLKKNNKQFSEIHKCVITTLEFLTNTCDRIESKYQAQIDEMEDLYISNINDQLKILKDHVLEIAENTNQLTTHLAKSDSDRQKLKNGIIANVEQIYKN</sequence>
<proteinExistence type="predicted"/>
<evidence type="ECO:0000313" key="4">
    <source>
        <dbReference type="Proteomes" id="UP000765509"/>
    </source>
</evidence>
<organism evidence="3 4">
    <name type="scientific">Austropuccinia psidii MF-1</name>
    <dbReference type="NCBI Taxonomy" id="1389203"/>
    <lineage>
        <taxon>Eukaryota</taxon>
        <taxon>Fungi</taxon>
        <taxon>Dikarya</taxon>
        <taxon>Basidiomycota</taxon>
        <taxon>Pucciniomycotina</taxon>
        <taxon>Pucciniomycetes</taxon>
        <taxon>Pucciniales</taxon>
        <taxon>Sphaerophragmiaceae</taxon>
        <taxon>Austropuccinia</taxon>
    </lineage>
</organism>
<feature type="region of interest" description="Disordered" evidence="2">
    <location>
        <begin position="123"/>
        <end position="186"/>
    </location>
</feature>
<gene>
    <name evidence="3" type="ORF">O181_095036</name>
</gene>
<feature type="compositionally biased region" description="Polar residues" evidence="2">
    <location>
        <begin position="174"/>
        <end position="186"/>
    </location>
</feature>
<protein>
    <submittedName>
        <fullName evidence="3">Uncharacterized protein</fullName>
    </submittedName>
</protein>
<dbReference type="Proteomes" id="UP000765509">
    <property type="component" value="Unassembled WGS sequence"/>
</dbReference>
<name>A0A9Q3PCX5_9BASI</name>
<feature type="coiled-coil region" evidence="1">
    <location>
        <begin position="240"/>
        <end position="295"/>
    </location>
</feature>